<gene>
    <name evidence="1" type="ORF">IDF66_10170</name>
</gene>
<dbReference type="Proteomes" id="UP000602395">
    <property type="component" value="Unassembled WGS sequence"/>
</dbReference>
<dbReference type="RefSeq" id="WP_190266747.1">
    <property type="nucleotide sequence ID" value="NZ_BAABAD010000004.1"/>
</dbReference>
<accession>A0ABR7WDK4</accession>
<dbReference type="EMBL" id="JACWMS010000002">
    <property type="protein sequence ID" value="MBD1319952.1"/>
    <property type="molecule type" value="Genomic_DNA"/>
</dbReference>
<organism evidence="1 2">
    <name type="scientific">Gordonia hankookensis</name>
    <dbReference type="NCBI Taxonomy" id="589403"/>
    <lineage>
        <taxon>Bacteria</taxon>
        <taxon>Bacillati</taxon>
        <taxon>Actinomycetota</taxon>
        <taxon>Actinomycetes</taxon>
        <taxon>Mycobacteriales</taxon>
        <taxon>Gordoniaceae</taxon>
        <taxon>Gordonia</taxon>
    </lineage>
</organism>
<comment type="caution">
    <text evidence="1">The sequence shown here is derived from an EMBL/GenBank/DDBJ whole genome shotgun (WGS) entry which is preliminary data.</text>
</comment>
<sequence>MSHAPMIPSTNALERVVESGRLVALVDPSSPARAELDVAVRRYGRPLQVQVGGRPGTGRDTFARALRERLSVTAIGPGEADGNVDAPDPWTADPWTADLWMYVLSGPARAADRTALAQMPADRTVVVLGKADTHGSPDAAADVAAECAQHLGVPVQAVSQLLACADLSDDEFDLLRRLVAAGQTMPSMSGQFLTPTLTGQPAPDGAGPFRGDERVLRAGLLRRVDRRGIEVALDLLAADDQAAADVSALNTALHGRSGIDQLVTSIRERVDLVRYWRLTELRSRLEIVAARGWDRDVIEQLLRDGEVA</sequence>
<reference evidence="1 2" key="1">
    <citation type="submission" date="2020-09" db="EMBL/GenBank/DDBJ databases">
        <title>Novel species in genus Gordonia.</title>
        <authorList>
            <person name="Zhang G."/>
        </authorList>
    </citation>
    <scope>NUCLEOTIDE SEQUENCE [LARGE SCALE GENOMIC DNA]</scope>
    <source>
        <strain evidence="1 2">ON-33</strain>
    </source>
</reference>
<keyword evidence="2" id="KW-1185">Reference proteome</keyword>
<protein>
    <submittedName>
        <fullName evidence="1">Uncharacterized protein</fullName>
    </submittedName>
</protein>
<evidence type="ECO:0000313" key="1">
    <source>
        <dbReference type="EMBL" id="MBD1319952.1"/>
    </source>
</evidence>
<evidence type="ECO:0000313" key="2">
    <source>
        <dbReference type="Proteomes" id="UP000602395"/>
    </source>
</evidence>
<name>A0ABR7WDK4_9ACTN</name>
<proteinExistence type="predicted"/>